<comment type="caution">
    <text evidence="1">The sequence shown here is derived from an EMBL/GenBank/DDBJ whole genome shotgun (WGS) entry which is preliminary data.</text>
</comment>
<dbReference type="RefSeq" id="WP_283406284.1">
    <property type="nucleotide sequence ID" value="NZ_FXUI01000006.1"/>
</dbReference>
<dbReference type="InterPro" id="IPR027417">
    <property type="entry name" value="P-loop_NTPase"/>
</dbReference>
<evidence type="ECO:0000313" key="1">
    <source>
        <dbReference type="EMBL" id="SMP71662.1"/>
    </source>
</evidence>
<evidence type="ECO:0008006" key="3">
    <source>
        <dbReference type="Google" id="ProtNLM"/>
    </source>
</evidence>
<proteinExistence type="predicted"/>
<gene>
    <name evidence="1" type="ORF">SAMN06296065_10654</name>
</gene>
<evidence type="ECO:0000313" key="2">
    <source>
        <dbReference type="Proteomes" id="UP001157910"/>
    </source>
</evidence>
<dbReference type="Gene3D" id="3.40.50.300">
    <property type="entry name" value="P-loop containing nucleotide triphosphate hydrolases"/>
    <property type="match status" value="1"/>
</dbReference>
<dbReference type="EMBL" id="FXUI01000006">
    <property type="protein sequence ID" value="SMP71662.1"/>
    <property type="molecule type" value="Genomic_DNA"/>
</dbReference>
<name>A0ABY1QI44_9SPHN</name>
<sequence length="344" mass="39326">MESLSTSEPVRPLIHIGFHKTASTLLQQALFARPDLGFERPYNDRKFIQADFVRRGPFDGVPIERQVEYRRVAQEAAEAGRTLVISHERLSGYPGTGAFDGPIIAQRLKETFPDARILVFVREQLELIASYYLQYITDGGALSFRRLVTRIQPGMYRKPQFDLDVFSFVKTINHYRSLFGSDNVLVVPYEALRRDGWQLARTIAQYAGQDPAGIPANIFDSRANSGMPLVMQMVRRHLNGWINRNQLSLQAPISFGPFNRWYQRLRPAFEFTRALEGPLRRKLEREVRDCVGNRYVQTNRELQILTPYDLQLFGYRMADGPVGSPAGAQRLARLDPTGRLVPLP</sequence>
<dbReference type="SUPFAM" id="SSF52540">
    <property type="entry name" value="P-loop containing nucleoside triphosphate hydrolases"/>
    <property type="match status" value="1"/>
</dbReference>
<reference evidence="1 2" key="1">
    <citation type="submission" date="2017-05" db="EMBL/GenBank/DDBJ databases">
        <authorList>
            <person name="Varghese N."/>
            <person name="Submissions S."/>
        </authorList>
    </citation>
    <scope>NUCLEOTIDE SEQUENCE [LARGE SCALE GENOMIC DNA]</scope>
    <source>
        <strain evidence="1 2">SM16</strain>
    </source>
</reference>
<dbReference type="Proteomes" id="UP001157910">
    <property type="component" value="Unassembled WGS sequence"/>
</dbReference>
<keyword evidence="2" id="KW-1185">Reference proteome</keyword>
<organism evidence="1 2">
    <name type="scientific">Novosphingobium panipatense</name>
    <dbReference type="NCBI Taxonomy" id="428991"/>
    <lineage>
        <taxon>Bacteria</taxon>
        <taxon>Pseudomonadati</taxon>
        <taxon>Pseudomonadota</taxon>
        <taxon>Alphaproteobacteria</taxon>
        <taxon>Sphingomonadales</taxon>
        <taxon>Sphingomonadaceae</taxon>
        <taxon>Novosphingobium</taxon>
    </lineage>
</organism>
<accession>A0ABY1QI44</accession>
<protein>
    <recommendedName>
        <fullName evidence="3">Sulfotransferase family protein</fullName>
    </recommendedName>
</protein>